<evidence type="ECO:0000313" key="2">
    <source>
        <dbReference type="EMBL" id="KAE8055847.1"/>
    </source>
</evidence>
<evidence type="ECO:0000256" key="1">
    <source>
        <dbReference type="SAM" id="MobiDB-lite"/>
    </source>
</evidence>
<organism evidence="2 3">
    <name type="scientific">Carpinus fangiana</name>
    <dbReference type="NCBI Taxonomy" id="176857"/>
    <lineage>
        <taxon>Eukaryota</taxon>
        <taxon>Viridiplantae</taxon>
        <taxon>Streptophyta</taxon>
        <taxon>Embryophyta</taxon>
        <taxon>Tracheophyta</taxon>
        <taxon>Spermatophyta</taxon>
        <taxon>Magnoliopsida</taxon>
        <taxon>eudicotyledons</taxon>
        <taxon>Gunneridae</taxon>
        <taxon>Pentapetalae</taxon>
        <taxon>rosids</taxon>
        <taxon>fabids</taxon>
        <taxon>Fagales</taxon>
        <taxon>Betulaceae</taxon>
        <taxon>Carpinus</taxon>
    </lineage>
</organism>
<proteinExistence type="predicted"/>
<accession>A0A5N6R7U7</accession>
<keyword evidence="3" id="KW-1185">Reference proteome</keyword>
<feature type="region of interest" description="Disordered" evidence="1">
    <location>
        <begin position="223"/>
        <end position="242"/>
    </location>
</feature>
<protein>
    <submittedName>
        <fullName evidence="2">Uncharacterized protein</fullName>
    </submittedName>
</protein>
<name>A0A5N6R7U7_9ROSI</name>
<dbReference type="AlphaFoldDB" id="A0A5N6R7U7"/>
<reference evidence="2 3" key="1">
    <citation type="submission" date="2019-06" db="EMBL/GenBank/DDBJ databases">
        <title>A chromosomal-level reference genome of Carpinus fangiana (Coryloideae, Betulaceae).</title>
        <authorList>
            <person name="Yang X."/>
            <person name="Wang Z."/>
            <person name="Zhang L."/>
            <person name="Hao G."/>
            <person name="Liu J."/>
            <person name="Yang Y."/>
        </authorList>
    </citation>
    <scope>NUCLEOTIDE SEQUENCE [LARGE SCALE GENOMIC DNA]</scope>
    <source>
        <strain evidence="2">Cfa_2016G</strain>
        <tissue evidence="2">Leaf</tissue>
    </source>
</reference>
<sequence>MDKRLSSKAIYMAYHMYGINHHVFRQSSSNRLVNKENSMEKDAASYRKKAGNQPFTSVFHLSMGSSQTHWNCLTSKVSQKSQWNILKGDWVTLPTPEDRPSYWPQKVGVFLAYVFGFNEPLQPKLNQVDIGTSTIPNPMLDKVYQLDDENPWDGNSASGMETHSTSKCSSYLLHCYWVSGVEKNQRMMAQSRRTRGMAWTADSADLRRDRSFLATWERGSHVGSSWSASEEDCDEGGEKNSSETLGALDDLCIFNSPCD</sequence>
<dbReference type="EMBL" id="CM017325">
    <property type="protein sequence ID" value="KAE8055847.1"/>
    <property type="molecule type" value="Genomic_DNA"/>
</dbReference>
<dbReference type="Proteomes" id="UP000327013">
    <property type="component" value="Chromosome 5"/>
</dbReference>
<gene>
    <name evidence="2" type="ORF">FH972_012665</name>
</gene>
<evidence type="ECO:0000313" key="3">
    <source>
        <dbReference type="Proteomes" id="UP000327013"/>
    </source>
</evidence>